<dbReference type="InterPro" id="IPR014284">
    <property type="entry name" value="RNA_pol_sigma-70_dom"/>
</dbReference>
<comment type="similarity">
    <text evidence="1">Belongs to the sigma-70 factor family. ECF subfamily.</text>
</comment>
<sequence>MIIDPDLPFIDRILAGEQNAYAELIGRHKSYAYTIAFKILQNRPEAEEAAQDSFIKAYQNLKTFNREARFSTWLYRIVFNTSISYKRKNNKVFQSIENTVVVYTQEGEGLLEKTDKTKYLNLAMAKLNEADRTALSLFYLDEFSLDEIAAITGMQANTVKVRIHRARQRLADELKVILNHEALTL</sequence>
<dbReference type="GO" id="GO:0003677">
    <property type="term" value="F:DNA binding"/>
    <property type="evidence" value="ECO:0007669"/>
    <property type="project" value="InterPro"/>
</dbReference>
<dbReference type="SUPFAM" id="SSF88946">
    <property type="entry name" value="Sigma2 domain of RNA polymerase sigma factors"/>
    <property type="match status" value="1"/>
</dbReference>
<dbReference type="RefSeq" id="WP_079685723.1">
    <property type="nucleotide sequence ID" value="NZ_FUZU01000001.1"/>
</dbReference>
<dbReference type="PANTHER" id="PTHR43133">
    <property type="entry name" value="RNA POLYMERASE ECF-TYPE SIGMA FACTO"/>
    <property type="match status" value="1"/>
</dbReference>
<name>A0A1T5JIZ4_9BACT</name>
<dbReference type="Gene3D" id="1.10.1740.10">
    <property type="match status" value="1"/>
</dbReference>
<dbReference type="InterPro" id="IPR013324">
    <property type="entry name" value="RNA_pol_sigma_r3/r4-like"/>
</dbReference>
<dbReference type="GO" id="GO:0016987">
    <property type="term" value="F:sigma factor activity"/>
    <property type="evidence" value="ECO:0007669"/>
    <property type="project" value="UniProtKB-KW"/>
</dbReference>
<dbReference type="InterPro" id="IPR013249">
    <property type="entry name" value="RNA_pol_sigma70_r4_t2"/>
</dbReference>
<reference evidence="7 8" key="1">
    <citation type="submission" date="2017-02" db="EMBL/GenBank/DDBJ databases">
        <authorList>
            <person name="Peterson S.W."/>
        </authorList>
    </citation>
    <scope>NUCLEOTIDE SEQUENCE [LARGE SCALE GENOMIC DNA]</scope>
    <source>
        <strain evidence="7 8">DSM 25262</strain>
    </source>
</reference>
<keyword evidence="8" id="KW-1185">Reference proteome</keyword>
<keyword evidence="2" id="KW-0805">Transcription regulation</keyword>
<dbReference type="InterPro" id="IPR036388">
    <property type="entry name" value="WH-like_DNA-bd_sf"/>
</dbReference>
<evidence type="ECO:0000256" key="4">
    <source>
        <dbReference type="ARBA" id="ARBA00023163"/>
    </source>
</evidence>
<dbReference type="Pfam" id="PF08281">
    <property type="entry name" value="Sigma70_r4_2"/>
    <property type="match status" value="1"/>
</dbReference>
<dbReference type="AlphaFoldDB" id="A0A1T5JIZ4"/>
<dbReference type="EMBL" id="FUZU01000001">
    <property type="protein sequence ID" value="SKC51557.1"/>
    <property type="molecule type" value="Genomic_DNA"/>
</dbReference>
<dbReference type="Gene3D" id="1.10.10.10">
    <property type="entry name" value="Winged helix-like DNA-binding domain superfamily/Winged helix DNA-binding domain"/>
    <property type="match status" value="1"/>
</dbReference>
<dbReference type="Proteomes" id="UP000190961">
    <property type="component" value="Unassembled WGS sequence"/>
</dbReference>
<dbReference type="CDD" id="cd06171">
    <property type="entry name" value="Sigma70_r4"/>
    <property type="match status" value="1"/>
</dbReference>
<evidence type="ECO:0000256" key="3">
    <source>
        <dbReference type="ARBA" id="ARBA00023082"/>
    </source>
</evidence>
<gene>
    <name evidence="7" type="ORF">SAMN05660236_1166</name>
</gene>
<proteinExistence type="inferred from homology"/>
<organism evidence="7 8">
    <name type="scientific">Ohtaekwangia koreensis</name>
    <dbReference type="NCBI Taxonomy" id="688867"/>
    <lineage>
        <taxon>Bacteria</taxon>
        <taxon>Pseudomonadati</taxon>
        <taxon>Bacteroidota</taxon>
        <taxon>Cytophagia</taxon>
        <taxon>Cytophagales</taxon>
        <taxon>Fulvivirgaceae</taxon>
        <taxon>Ohtaekwangia</taxon>
    </lineage>
</organism>
<dbReference type="OrthoDB" id="1027298at2"/>
<dbReference type="NCBIfam" id="TIGR02937">
    <property type="entry name" value="sigma70-ECF"/>
    <property type="match status" value="1"/>
</dbReference>
<evidence type="ECO:0000259" key="6">
    <source>
        <dbReference type="Pfam" id="PF08281"/>
    </source>
</evidence>
<dbReference type="GO" id="GO:0006352">
    <property type="term" value="P:DNA-templated transcription initiation"/>
    <property type="evidence" value="ECO:0007669"/>
    <property type="project" value="InterPro"/>
</dbReference>
<dbReference type="PANTHER" id="PTHR43133:SF51">
    <property type="entry name" value="RNA POLYMERASE SIGMA FACTOR"/>
    <property type="match status" value="1"/>
</dbReference>
<feature type="domain" description="RNA polymerase sigma-70 region 2" evidence="5">
    <location>
        <begin position="24"/>
        <end position="91"/>
    </location>
</feature>
<keyword evidence="3" id="KW-0731">Sigma factor</keyword>
<protein>
    <submittedName>
        <fullName evidence="7">RNA polymerase sigma-70 factor, ECF subfamily</fullName>
    </submittedName>
</protein>
<evidence type="ECO:0000256" key="1">
    <source>
        <dbReference type="ARBA" id="ARBA00010641"/>
    </source>
</evidence>
<dbReference type="SUPFAM" id="SSF88659">
    <property type="entry name" value="Sigma3 and sigma4 domains of RNA polymerase sigma factors"/>
    <property type="match status" value="1"/>
</dbReference>
<accession>A0A1T5JIZ4</accession>
<dbReference type="Pfam" id="PF04542">
    <property type="entry name" value="Sigma70_r2"/>
    <property type="match status" value="1"/>
</dbReference>
<dbReference type="InterPro" id="IPR007627">
    <property type="entry name" value="RNA_pol_sigma70_r2"/>
</dbReference>
<dbReference type="InterPro" id="IPR013325">
    <property type="entry name" value="RNA_pol_sigma_r2"/>
</dbReference>
<evidence type="ECO:0000256" key="2">
    <source>
        <dbReference type="ARBA" id="ARBA00023015"/>
    </source>
</evidence>
<evidence type="ECO:0000313" key="7">
    <source>
        <dbReference type="EMBL" id="SKC51557.1"/>
    </source>
</evidence>
<feature type="domain" description="RNA polymerase sigma factor 70 region 4 type 2" evidence="6">
    <location>
        <begin position="120"/>
        <end position="170"/>
    </location>
</feature>
<dbReference type="STRING" id="688867.SAMN05660236_1166"/>
<evidence type="ECO:0000313" key="8">
    <source>
        <dbReference type="Proteomes" id="UP000190961"/>
    </source>
</evidence>
<keyword evidence="4" id="KW-0804">Transcription</keyword>
<evidence type="ECO:0000259" key="5">
    <source>
        <dbReference type="Pfam" id="PF04542"/>
    </source>
</evidence>
<dbReference type="InterPro" id="IPR039425">
    <property type="entry name" value="RNA_pol_sigma-70-like"/>
</dbReference>